<reference evidence="1 2" key="1">
    <citation type="submission" date="2014-08" db="EMBL/GenBank/DDBJ databases">
        <title>Genomic and Phenotypic Diversity of Colwellia psychrerythraea strains from Disparate Marine Basins.</title>
        <authorList>
            <person name="Techtmann S.M."/>
            <person name="Stelling S.C."/>
            <person name="Utturkar S.M."/>
            <person name="Alshibli N."/>
            <person name="Harris A."/>
            <person name="Brown S.D."/>
            <person name="Hazen T.C."/>
        </authorList>
    </citation>
    <scope>NUCLEOTIDE SEQUENCE [LARGE SCALE GENOMIC DNA]</scope>
    <source>
        <strain evidence="1 2">GAB14E</strain>
    </source>
</reference>
<dbReference type="EMBL" id="JQEC01000049">
    <property type="protein sequence ID" value="KGJ90214.1"/>
    <property type="molecule type" value="Genomic_DNA"/>
</dbReference>
<gene>
    <name evidence="1" type="ORF">GAB14E_3707</name>
</gene>
<name>A0A099KHE0_COLPS</name>
<organism evidence="1 2">
    <name type="scientific">Colwellia psychrerythraea</name>
    <name type="common">Vibrio psychroerythus</name>
    <dbReference type="NCBI Taxonomy" id="28229"/>
    <lineage>
        <taxon>Bacteria</taxon>
        <taxon>Pseudomonadati</taxon>
        <taxon>Pseudomonadota</taxon>
        <taxon>Gammaproteobacteria</taxon>
        <taxon>Alteromonadales</taxon>
        <taxon>Colwelliaceae</taxon>
        <taxon>Colwellia</taxon>
    </lineage>
</organism>
<evidence type="ECO:0000313" key="2">
    <source>
        <dbReference type="Proteomes" id="UP000029868"/>
    </source>
</evidence>
<dbReference type="PATRIC" id="fig|28229.3.peg.3629"/>
<protein>
    <submittedName>
        <fullName evidence="1">Uncharacterized protein</fullName>
    </submittedName>
</protein>
<sequence length="115" mass="13297">MKLVGSKTEKEIKLELIKNTSSVFSKSVESHVKTFFLDNELDFTKVIVLDSFPDDRIIHYWLLIESRMVGRVEVELDCPECTGMDTFTLLEYRHKLSKIQQIKLAVAMELLATET</sequence>
<dbReference type="AlphaFoldDB" id="A0A099KHE0"/>
<comment type="caution">
    <text evidence="1">The sequence shown here is derived from an EMBL/GenBank/DDBJ whole genome shotgun (WGS) entry which is preliminary data.</text>
</comment>
<evidence type="ECO:0000313" key="1">
    <source>
        <dbReference type="EMBL" id="KGJ90214.1"/>
    </source>
</evidence>
<proteinExistence type="predicted"/>
<accession>A0A099KHE0</accession>
<dbReference type="Proteomes" id="UP000029868">
    <property type="component" value="Unassembled WGS sequence"/>
</dbReference>